<keyword evidence="7" id="KW-0347">Helicase</keyword>
<dbReference type="Proteomes" id="UP000010824">
    <property type="component" value="Chromosome"/>
</dbReference>
<evidence type="ECO:0000256" key="7">
    <source>
        <dbReference type="ARBA" id="ARBA00022806"/>
    </source>
</evidence>
<evidence type="ECO:0000259" key="10">
    <source>
        <dbReference type="PROSITE" id="PS51192"/>
    </source>
</evidence>
<proteinExistence type="inferred from homology"/>
<comment type="similarity">
    <text evidence="2">In the central section; belongs to the CRISPR-associated helicase Cas3 family.</text>
</comment>
<dbReference type="InterPro" id="IPR006935">
    <property type="entry name" value="Helicase/UvrB_N"/>
</dbReference>
<protein>
    <submittedName>
        <fullName evidence="13">CRISPR-associated helicase Cas3/CRISPR-associated endonuclease Cas3-HD</fullName>
    </submittedName>
</protein>
<dbReference type="InterPro" id="IPR014001">
    <property type="entry name" value="Helicase_ATP-bd"/>
</dbReference>
<dbReference type="NCBIfam" id="TIGR01596">
    <property type="entry name" value="cas3_HD"/>
    <property type="match status" value="1"/>
</dbReference>
<dbReference type="OrthoDB" id="43851at2157"/>
<dbReference type="GO" id="GO:0036297">
    <property type="term" value="P:interstrand cross-link repair"/>
    <property type="evidence" value="ECO:0007669"/>
    <property type="project" value="TreeGrafter"/>
</dbReference>
<evidence type="ECO:0000256" key="9">
    <source>
        <dbReference type="ARBA" id="ARBA00023118"/>
    </source>
</evidence>
<dbReference type="InterPro" id="IPR006483">
    <property type="entry name" value="CRISPR-assoc_Cas3_HD"/>
</dbReference>
<evidence type="ECO:0000256" key="1">
    <source>
        <dbReference type="ARBA" id="ARBA00006847"/>
    </source>
</evidence>
<dbReference type="Gene3D" id="3.40.50.300">
    <property type="entry name" value="P-loop containing nucleotide triphosphate hydrolases"/>
    <property type="match status" value="2"/>
</dbReference>
<dbReference type="eggNOG" id="arCOG01445">
    <property type="taxonomic scope" value="Archaea"/>
</dbReference>
<dbReference type="InterPro" id="IPR001650">
    <property type="entry name" value="Helicase_C-like"/>
</dbReference>
<dbReference type="RefSeq" id="WP_015286120.1">
    <property type="nucleotide sequence ID" value="NC_019943.1"/>
</dbReference>
<dbReference type="CDD" id="cd17930">
    <property type="entry name" value="DEXHc_cas3"/>
    <property type="match status" value="1"/>
</dbReference>
<evidence type="ECO:0000256" key="3">
    <source>
        <dbReference type="ARBA" id="ARBA00022722"/>
    </source>
</evidence>
<reference evidence="14" key="1">
    <citation type="submission" date="2011-12" db="EMBL/GenBank/DDBJ databases">
        <title>Complete sequence of Methanoregula formicicum SMSP.</title>
        <authorList>
            <person name="Lucas S."/>
            <person name="Han J."/>
            <person name="Lapidus A."/>
            <person name="Cheng J.-F."/>
            <person name="Goodwin L."/>
            <person name="Pitluck S."/>
            <person name="Peters L."/>
            <person name="Ovchinnikova G."/>
            <person name="Teshima H."/>
            <person name="Detter J.C."/>
            <person name="Han C."/>
            <person name="Tapia R."/>
            <person name="Land M."/>
            <person name="Hauser L."/>
            <person name="Kyrpides N."/>
            <person name="Ivanova N."/>
            <person name="Pagani I."/>
            <person name="Imachi H."/>
            <person name="Tamaki H."/>
            <person name="Sekiguchi Y."/>
            <person name="Kamagata Y."/>
            <person name="Cadillo-Quiroz H."/>
            <person name="Zinder S."/>
            <person name="Liu W.-T."/>
            <person name="Woyke T."/>
        </authorList>
    </citation>
    <scope>NUCLEOTIDE SEQUENCE [LARGE SCALE GENOMIC DNA]</scope>
    <source>
        <strain evidence="14">DSM 22288 / NBRC 105244 / SMSP</strain>
    </source>
</reference>
<dbReference type="InterPro" id="IPR038257">
    <property type="entry name" value="CRISPR-assoc_Cas3_HD_sf"/>
</dbReference>
<dbReference type="CDD" id="cd18785">
    <property type="entry name" value="SF2_C"/>
    <property type="match status" value="1"/>
</dbReference>
<reference evidence="13 14" key="2">
    <citation type="journal article" date="2014" name="Genome Announc.">
        <title>Complete Genome Sequence of Methanoregula formicica SMSPT, a Mesophilic Hydrogenotrophic Methanogen Isolated from a Methanogenic Upflow Anaerobic Sludge Blanket Reactor.</title>
        <authorList>
            <person name="Yamamoto K."/>
            <person name="Tamaki H."/>
            <person name="Cadillo-Quiroz H."/>
            <person name="Imachi H."/>
            <person name="Kyrpides N."/>
            <person name="Woyke T."/>
            <person name="Goodwin L."/>
            <person name="Zinder S.H."/>
            <person name="Kamagata Y."/>
            <person name="Liu W.T."/>
        </authorList>
    </citation>
    <scope>NUCLEOTIDE SEQUENCE [LARGE SCALE GENOMIC DNA]</scope>
    <source>
        <strain evidence="14">DSM 22288 / NBRC 105244 / SMSP</strain>
    </source>
</reference>
<dbReference type="KEGG" id="mfo:Metfor_2151"/>
<dbReference type="GO" id="GO:0043138">
    <property type="term" value="F:3'-5' DNA helicase activity"/>
    <property type="evidence" value="ECO:0007669"/>
    <property type="project" value="TreeGrafter"/>
</dbReference>
<dbReference type="FunCoup" id="L0HEM1">
    <property type="interactions" value="1"/>
</dbReference>
<dbReference type="PANTHER" id="PTHR47957">
    <property type="entry name" value="ATP-DEPENDENT HELICASE HRQ1"/>
    <property type="match status" value="1"/>
</dbReference>
<dbReference type="InParanoid" id="L0HEM1"/>
<evidence type="ECO:0000256" key="6">
    <source>
        <dbReference type="ARBA" id="ARBA00022801"/>
    </source>
</evidence>
<keyword evidence="6" id="KW-0378">Hydrolase</keyword>
<dbReference type="PROSITE" id="PS51643">
    <property type="entry name" value="HD_CAS3"/>
    <property type="match status" value="1"/>
</dbReference>
<evidence type="ECO:0000256" key="5">
    <source>
        <dbReference type="ARBA" id="ARBA00022741"/>
    </source>
</evidence>
<keyword evidence="3" id="KW-0540">Nuclease</keyword>
<keyword evidence="5" id="KW-0547">Nucleotide-binding</keyword>
<organism evidence="13 14">
    <name type="scientific">Methanoregula formicica (strain DSM 22288 / NBRC 105244 / SMSP)</name>
    <dbReference type="NCBI Taxonomy" id="593750"/>
    <lineage>
        <taxon>Archaea</taxon>
        <taxon>Methanobacteriati</taxon>
        <taxon>Methanobacteriota</taxon>
        <taxon>Stenosarchaea group</taxon>
        <taxon>Methanomicrobia</taxon>
        <taxon>Methanomicrobiales</taxon>
        <taxon>Methanoregulaceae</taxon>
        <taxon>Methanoregula</taxon>
    </lineage>
</organism>
<sequence>MNFFSHRHPDILLKDHLKTVGETERNILLEKRINNLDKQFLSDVAYLIGISHDFGKFTTFFQEYLEKKRRSEGLTHHGLISALFTYEVLSEFIRIRKYENHALFKYIPFFGYIIVKHHHGNLDAIEKDVNSEQLLREFSNIREQLSDVRRNDPDIKEIYSVLFLSTDIQVQIIFNNLSHYEKECQSPEILDNVIKHLRKDAYFFKKESSNQAEPLPFLIIQLLYSVLIDSDKKHAGHVEEIRRPTLPSDIVEKYKANPEFQKANSSNINRIRNEIFESVILTIQQSTDKKIFSITAPTGTGKTLTSFSAALKLKNISSTPQRIVYALPFTSIIDQNFKVLEDVLQKTLPDFKTNESPYLLKHHHLAEFKYRYEGENKPVDESLALIESWDSEIIVTTFIQFFYSTIGYENKFLKKFHNIAGSIIILDEVQNIPIKYWRVIGSVLAALSKYFDCTIILLTATQPLLFEKDECTELVKNHEKYFSNADLNRVLLRYDENQKTIEDMISELKISPEKSYLFVLNTIRSSIDFFTQISEKLGYESPSKNPIEYLSTNIIPKERHERISRIKSELDSGQKKIIVTTQLIEAGVDIDVDVVYRDIGPLDSIIQVAGRCNRKKRVTQGEVHILNLVDVKNRPYSKIYDKVLLNIVHQIFKDHPTIEETQFIEIINLYFNKSQEKVVSDEKIMSALFELNYHEKREDVDFEKRVPISEFKLIDDDLPDCDVFIEVDNIASKTWNQYLEIQTIQDTFERKKQFLTIKKEFYEYVISIPSKDAKSIVDTQYGISRIPYSDVEKYYEMKIGFKRGNPVISIFG</sequence>
<dbReference type="STRING" id="593750.Metfor_2151"/>
<dbReference type="Gene3D" id="1.10.3210.30">
    <property type="match status" value="1"/>
</dbReference>
<dbReference type="GO" id="GO:0046872">
    <property type="term" value="F:metal ion binding"/>
    <property type="evidence" value="ECO:0007669"/>
    <property type="project" value="UniProtKB-KW"/>
</dbReference>
<dbReference type="PROSITE" id="PS51192">
    <property type="entry name" value="HELICASE_ATP_BIND_1"/>
    <property type="match status" value="1"/>
</dbReference>
<keyword evidence="8" id="KW-0067">ATP-binding</keyword>
<dbReference type="GO" id="GO:0003677">
    <property type="term" value="F:DNA binding"/>
    <property type="evidence" value="ECO:0007669"/>
    <property type="project" value="InterPro"/>
</dbReference>
<dbReference type="InterPro" id="IPR006474">
    <property type="entry name" value="Helicase_Cas3_CRISPR-ass_core"/>
</dbReference>
<name>L0HEM1_METFS</name>
<gene>
    <name evidence="13" type="ordered locus">Metfor_2151</name>
</gene>
<dbReference type="HOGENOM" id="CLU_010123_1_1_2"/>
<dbReference type="AlphaFoldDB" id="L0HEM1"/>
<evidence type="ECO:0000259" key="12">
    <source>
        <dbReference type="PROSITE" id="PS51643"/>
    </source>
</evidence>
<dbReference type="GO" id="GO:0004519">
    <property type="term" value="F:endonuclease activity"/>
    <property type="evidence" value="ECO:0007669"/>
    <property type="project" value="UniProtKB-KW"/>
</dbReference>
<comment type="similarity">
    <text evidence="1">In the N-terminal section; belongs to the CRISPR-associated nuclease Cas3-HD family.</text>
</comment>
<evidence type="ECO:0000259" key="11">
    <source>
        <dbReference type="PROSITE" id="PS51194"/>
    </source>
</evidence>
<dbReference type="GeneID" id="14309543"/>
<dbReference type="PROSITE" id="PS51194">
    <property type="entry name" value="HELICASE_CTER"/>
    <property type="match status" value="1"/>
</dbReference>
<dbReference type="InterPro" id="IPR054712">
    <property type="entry name" value="Cas3-like_dom"/>
</dbReference>
<dbReference type="SUPFAM" id="SSF52540">
    <property type="entry name" value="P-loop containing nucleoside triphosphate hydrolases"/>
    <property type="match status" value="1"/>
</dbReference>
<dbReference type="Pfam" id="PF22590">
    <property type="entry name" value="Cas3-like_C_2"/>
    <property type="match status" value="1"/>
</dbReference>
<dbReference type="CDD" id="cd09641">
    <property type="entry name" value="Cas3''_I"/>
    <property type="match status" value="1"/>
</dbReference>
<dbReference type="GO" id="GO:0005524">
    <property type="term" value="F:ATP binding"/>
    <property type="evidence" value="ECO:0007669"/>
    <property type="project" value="UniProtKB-KW"/>
</dbReference>
<dbReference type="SMART" id="SM00487">
    <property type="entry name" value="DEXDc"/>
    <property type="match status" value="1"/>
</dbReference>
<dbReference type="Pfam" id="PF04851">
    <property type="entry name" value="ResIII"/>
    <property type="match status" value="1"/>
</dbReference>
<dbReference type="EMBL" id="CP003167">
    <property type="protein sequence ID" value="AGB03157.1"/>
    <property type="molecule type" value="Genomic_DNA"/>
</dbReference>
<dbReference type="NCBIfam" id="TIGR01587">
    <property type="entry name" value="cas3_core"/>
    <property type="match status" value="1"/>
</dbReference>
<keyword evidence="4" id="KW-0479">Metal-binding</keyword>
<keyword evidence="13" id="KW-0255">Endonuclease</keyword>
<evidence type="ECO:0000256" key="2">
    <source>
        <dbReference type="ARBA" id="ARBA00009046"/>
    </source>
</evidence>
<feature type="domain" description="Helicase ATP-binding" evidence="10">
    <location>
        <begin position="283"/>
        <end position="480"/>
    </location>
</feature>
<evidence type="ECO:0000256" key="8">
    <source>
        <dbReference type="ARBA" id="ARBA00022840"/>
    </source>
</evidence>
<evidence type="ECO:0000313" key="14">
    <source>
        <dbReference type="Proteomes" id="UP000010824"/>
    </source>
</evidence>
<accession>L0HEM1</accession>
<keyword evidence="9" id="KW-0051">Antiviral defense</keyword>
<feature type="domain" description="Helicase C-terminal" evidence="11">
    <location>
        <begin position="500"/>
        <end position="685"/>
    </location>
</feature>
<evidence type="ECO:0000256" key="4">
    <source>
        <dbReference type="ARBA" id="ARBA00022723"/>
    </source>
</evidence>
<dbReference type="GO" id="GO:0016787">
    <property type="term" value="F:hydrolase activity"/>
    <property type="evidence" value="ECO:0007669"/>
    <property type="project" value="UniProtKB-KW"/>
</dbReference>
<evidence type="ECO:0000313" key="13">
    <source>
        <dbReference type="EMBL" id="AGB03157.1"/>
    </source>
</evidence>
<keyword evidence="14" id="KW-1185">Reference proteome</keyword>
<dbReference type="GO" id="GO:0051607">
    <property type="term" value="P:defense response to virus"/>
    <property type="evidence" value="ECO:0007669"/>
    <property type="project" value="UniProtKB-KW"/>
</dbReference>
<dbReference type="GO" id="GO:0006289">
    <property type="term" value="P:nucleotide-excision repair"/>
    <property type="evidence" value="ECO:0007669"/>
    <property type="project" value="TreeGrafter"/>
</dbReference>
<feature type="domain" description="HD Cas3-type" evidence="12">
    <location>
        <begin position="6"/>
        <end position="235"/>
    </location>
</feature>
<dbReference type="InterPro" id="IPR027417">
    <property type="entry name" value="P-loop_NTPase"/>
</dbReference>
<dbReference type="PANTHER" id="PTHR47957:SF3">
    <property type="entry name" value="ATP-DEPENDENT HELICASE HRQ1"/>
    <property type="match status" value="1"/>
</dbReference>